<dbReference type="EMBL" id="FOFB01000031">
    <property type="protein sequence ID" value="SER26074.1"/>
    <property type="molecule type" value="Genomic_DNA"/>
</dbReference>
<dbReference type="Proteomes" id="UP000199021">
    <property type="component" value="Unassembled WGS sequence"/>
</dbReference>
<dbReference type="RefSeq" id="WP_090172457.1">
    <property type="nucleotide sequence ID" value="NZ_FOFB01000031.1"/>
</dbReference>
<dbReference type="AlphaFoldDB" id="A0A1H9MQS6"/>
<accession>A0A1H9MQS6</accession>
<dbReference type="OrthoDB" id="1491128at2"/>
<name>A0A1H9MQS6_9BACT</name>
<keyword evidence="2" id="KW-1185">Reference proteome</keyword>
<evidence type="ECO:0000313" key="2">
    <source>
        <dbReference type="Proteomes" id="UP000199021"/>
    </source>
</evidence>
<proteinExistence type="predicted"/>
<protein>
    <recommendedName>
        <fullName evidence="3">DUF4249 family protein</fullName>
    </recommendedName>
</protein>
<evidence type="ECO:0000313" key="1">
    <source>
        <dbReference type="EMBL" id="SER26074.1"/>
    </source>
</evidence>
<reference evidence="2" key="1">
    <citation type="submission" date="2016-10" db="EMBL/GenBank/DDBJ databases">
        <authorList>
            <person name="Varghese N."/>
            <person name="Submissions S."/>
        </authorList>
    </citation>
    <scope>NUCLEOTIDE SEQUENCE [LARGE SCALE GENOMIC DNA]</scope>
    <source>
        <strain evidence="2">DSM 24740</strain>
    </source>
</reference>
<sequence>MLLRISAFILLTIALLSCRDDFSLEGDYQDIPVAYGFLNADDDRHFIRVEKAFLESGGNANANAGIADSIYYGDNEATVILQNKTTLEDIELERVNAEQFGLDREDGVFAESPNILYTFRDSELRLSAGNEVMLSIQRPGQEDAVAETVLLREIEINRPAETVRVDDYRRPLVMSWTKGDNARVYDVRIIFNIRELFPSDASRNRDISLEWVLSNAYVPSGDQESGNLVRFEVDPEGFYSFLGANLERDDDIVRRFVDFDVRISAAGQEVLDRRNLENANSGITSSQSLPRYTNLSGGIGMVTSNTTTLKTGVDFDNNSRDSLVNGSYTRDLGFL</sequence>
<dbReference type="PROSITE" id="PS51257">
    <property type="entry name" value="PROKAR_LIPOPROTEIN"/>
    <property type="match status" value="1"/>
</dbReference>
<organism evidence="1 2">
    <name type="scientific">Neolewinella agarilytica</name>
    <dbReference type="NCBI Taxonomy" id="478744"/>
    <lineage>
        <taxon>Bacteria</taxon>
        <taxon>Pseudomonadati</taxon>
        <taxon>Bacteroidota</taxon>
        <taxon>Saprospiria</taxon>
        <taxon>Saprospirales</taxon>
        <taxon>Lewinellaceae</taxon>
        <taxon>Neolewinella</taxon>
    </lineage>
</organism>
<gene>
    <name evidence="1" type="ORF">SAMN05444359_1313</name>
</gene>
<dbReference type="InParanoid" id="A0A1H9MQS6"/>
<evidence type="ECO:0008006" key="3">
    <source>
        <dbReference type="Google" id="ProtNLM"/>
    </source>
</evidence>